<dbReference type="Proteomes" id="UP000621307">
    <property type="component" value="Unassembled WGS sequence"/>
</dbReference>
<dbReference type="PROSITE" id="PS50077">
    <property type="entry name" value="HEAT_REPEAT"/>
    <property type="match status" value="9"/>
</dbReference>
<dbReference type="Pfam" id="PF02985">
    <property type="entry name" value="HEAT"/>
    <property type="match status" value="1"/>
</dbReference>
<dbReference type="EMBL" id="JACJQL010000019">
    <property type="protein sequence ID" value="MBD2252580.1"/>
    <property type="molecule type" value="Genomic_DNA"/>
</dbReference>
<evidence type="ECO:0000259" key="7">
    <source>
        <dbReference type="Pfam" id="PF00149"/>
    </source>
</evidence>
<feature type="domain" description="Calcineurin-like phosphoesterase" evidence="7">
    <location>
        <begin position="1347"/>
        <end position="1594"/>
    </location>
</feature>
<name>A0ABR8BI66_9NOSO</name>
<dbReference type="PANTHER" id="PTHR12697">
    <property type="entry name" value="PBS LYASE HEAT-LIKE PROTEIN"/>
    <property type="match status" value="1"/>
</dbReference>
<dbReference type="Gene3D" id="1.25.10.10">
    <property type="entry name" value="Leucine-rich Repeat Variant"/>
    <property type="match status" value="12"/>
</dbReference>
<dbReference type="SUPFAM" id="SSF52540">
    <property type="entry name" value="P-loop containing nucleoside triphosphate hydrolases"/>
    <property type="match status" value="1"/>
</dbReference>
<reference evidence="8 9" key="1">
    <citation type="journal article" date="2020" name="ISME J.">
        <title>Comparative genomics reveals insights into cyanobacterial evolution and habitat adaptation.</title>
        <authorList>
            <person name="Chen M.Y."/>
            <person name="Teng W.K."/>
            <person name="Zhao L."/>
            <person name="Hu C.X."/>
            <person name="Zhou Y.K."/>
            <person name="Han B.P."/>
            <person name="Song L.R."/>
            <person name="Shu W.S."/>
        </authorList>
    </citation>
    <scope>NUCLEOTIDE SEQUENCE [LARGE SCALE GENOMIC DNA]</scope>
    <source>
        <strain evidence="8 9">FACHB-3921</strain>
    </source>
</reference>
<dbReference type="InterPro" id="IPR011989">
    <property type="entry name" value="ARM-like"/>
</dbReference>
<protein>
    <submittedName>
        <fullName evidence="8">HEAT repeat domain-containing protein</fullName>
    </submittedName>
</protein>
<dbReference type="PROSITE" id="PS50176">
    <property type="entry name" value="ARM_REPEAT"/>
    <property type="match status" value="1"/>
</dbReference>
<evidence type="ECO:0000256" key="6">
    <source>
        <dbReference type="ARBA" id="ARBA00045876"/>
    </source>
</evidence>
<dbReference type="Pfam" id="PF00149">
    <property type="entry name" value="Metallophos"/>
    <property type="match status" value="1"/>
</dbReference>
<dbReference type="Gene3D" id="3.40.50.300">
    <property type="entry name" value="P-loop containing nucleotide triphosphate hydrolases"/>
    <property type="match status" value="1"/>
</dbReference>
<comment type="similarity">
    <text evidence="1">Belongs to the CpcE/RpcE/PecE family.</text>
</comment>
<evidence type="ECO:0000256" key="2">
    <source>
        <dbReference type="ARBA" id="ARBA00022549"/>
    </source>
</evidence>
<dbReference type="Pfam" id="PF13646">
    <property type="entry name" value="HEAT_2"/>
    <property type="match status" value="5"/>
</dbReference>
<dbReference type="SMART" id="SM00185">
    <property type="entry name" value="ARM"/>
    <property type="match status" value="12"/>
</dbReference>
<dbReference type="InterPro" id="IPR021133">
    <property type="entry name" value="HEAT_type_2"/>
</dbReference>
<gene>
    <name evidence="8" type="ORF">H6G14_14875</name>
</gene>
<dbReference type="Pfam" id="PF03130">
    <property type="entry name" value="HEAT_PBS"/>
    <property type="match status" value="5"/>
</dbReference>
<dbReference type="RefSeq" id="WP_190568158.1">
    <property type="nucleotide sequence ID" value="NZ_JACJQL010000019.1"/>
</dbReference>
<dbReference type="InterPro" id="IPR004843">
    <property type="entry name" value="Calcineurin-like_PHP"/>
</dbReference>
<dbReference type="Gene3D" id="3.60.21.10">
    <property type="match status" value="1"/>
</dbReference>
<organism evidence="8 9">
    <name type="scientific">Nostoc parmelioides FACHB-3921</name>
    <dbReference type="NCBI Taxonomy" id="2692909"/>
    <lineage>
        <taxon>Bacteria</taxon>
        <taxon>Bacillati</taxon>
        <taxon>Cyanobacteriota</taxon>
        <taxon>Cyanophyceae</taxon>
        <taxon>Nostocales</taxon>
        <taxon>Nostocaceae</taxon>
        <taxon>Nostoc</taxon>
    </lineage>
</organism>
<comment type="function">
    <text evidence="6">Catalyzes the hydroxylation of the N(6)-(4-aminobutyl)-L-lysine intermediate produced by deoxyhypusine synthase/DHPS on a critical lysine of the eukaryotic translation initiation factor 5A/eIF-5A. This is the second step of the post-translational modification of that lysine into an unusual amino acid residue named hypusine. Hypusination is unique to mature eIF-5A factor and is essential for its function.</text>
</comment>
<keyword evidence="3" id="KW-0677">Repeat</keyword>
<keyword evidence="9" id="KW-1185">Reference proteome</keyword>
<dbReference type="InterPro" id="IPR027417">
    <property type="entry name" value="P-loop_NTPase"/>
</dbReference>
<dbReference type="InterPro" id="IPR016024">
    <property type="entry name" value="ARM-type_fold"/>
</dbReference>
<evidence type="ECO:0000256" key="3">
    <source>
        <dbReference type="ARBA" id="ARBA00022737"/>
    </source>
</evidence>
<sequence>MINWHDYLQSLCKDYAQWWNVYTLTDVVGQQRIEQKRSPLPFDFIVQPVQSAKEERSAGQEQVERLDVLAGLRKYAQEHVLLIGRPGSGKSTALARLLLEGAEKPLPQPLPEAERGAISPPSLPKVDTGVNSPPSLVGKGVGGLGQIPILVELRYYQTSVLDLIRDFLKRHRLLLDTATIEQLLCQEQILLLVDGINELPSEKARQDLYKFRQDYQKTTPMIFTTRDLGVGGDLGITKKLEMQPLTAEQMQEFVRAYLPQQGEQMLQNLGDRLREFGETPLLLLMLCSLFQSTGDIPPNLGLVFRQFTQSYERKYRQDSPVTDESRRWWSRLLEHLAFYMTKGDKLTELNVAIPKSEAEEVLTQFLQAEKFDKPRDRALNWLQDLLNHHLIQLGANDQIEFRHQLIQEYYTAECLLKQLPNLSDDSLQREYLNYLKWTEPLKLMLELVDDEAQAVRVVNLALKVDYQLGAKLAGSVKPELQQQTVDSVAELEIPQLFKIRLLGLTKSDTAIPYLNPLLEHEDSDVRDSAVSALGEIKSEQAIPGLIKLLEDKDSDVRYSAASALGEIKSEQAIPGLIKLLEDKDFDVRYSAASALGAIKSEQAIPGLIKLLEDKDFDVRYSAASALGEIKSEQAIPGLIKLLEHEDSDVRYSAASALGEIKSEQAIPGLIKLLEDKDSDVRYRAASALGEIKSEQAIPGLIKLLEHEDSSVRYSAASALGEIKSEQAIPGLIKLLEYKDSSVRYRAASALGEIKSEQAIPGLIKLLEHEDSSVRYRAASALGEIKSEQAIPGLIKLLEDKDSDVRYSAASALGEIKSEQAIPGLIKLLEDKDFDVRSRAASALGKIKSEQAIPGLIKLLEHEDSSVRDSAASALGEIKSEQAIPGLIKLLEHEDSSVRSRAASALGQIKSEQAIPVLIKLLEDKDFDVRDSAASALGEIKSEQAIPGLIKLLENKDFDVRYSAASALGEIKSEQAIPGLIKLLEDEDSSVRYRVAYALGAIKSEQAIPGLIKLLEDKDSSVRSCAASALGAIKSEQAIPGLIKLLEDKDSDVRYSAASALGKIKSEQAIPGLIKLLEDKDSSVRYSAASALGAIKSEQAIPGLIKLLEDKDSDVRYSAASALGKIKSEQAIPGLIKLLEDKDSSVRSCAASALGKIKSEQAIPGLIKLLEHEDSSVRDSAASALGEIKSEQAIPGLIKLLEHEDSSVRSRAASALGKIKSEQAIPGLIKLLEDKDSSVRSCAASALGKIKSEQAIPGLIKLLEHEDSSVRSRAASALGEIKSEQAIPMLMNRLENEEFVSANNGTTLYSALEALEAIQENCQYYRCLTEQKPQLYLPPSQPSKTSLMYILHLSDLHFGTPDEANKWSNQLAMDLKQELQIPHLDALILSGDIANKSTPDEYAAAKQFLDKLSKRFSLQTEQIIIVPGNHDLNWPLAKKAYQLIDREDHKGELKQGEYIEESASVIRVRDEEKYKQRFEHFSNFYQTIKNKPYPLDYDQQYTLDHFPNQNLLILGLNSAWQLDHHYKSRASININALSNALEKILDNPQYQNCIKIAVWHHPLDSAWEDRIKDQSFMEQLAVAGFRFFLHGHVHKAETSLYRYDMSANGRKLDRICAGTFGAPTRELNPGYPWQYNLLKFADNQLTVYTRRREELNGAWKPDARWLMGAGQNPLSYYEVMMD</sequence>
<keyword evidence="2" id="KW-0042">Antenna complex</keyword>
<evidence type="ECO:0000256" key="1">
    <source>
        <dbReference type="ARBA" id="ARBA00009299"/>
    </source>
</evidence>
<dbReference type="InterPro" id="IPR004155">
    <property type="entry name" value="PBS_lyase_HEAT"/>
</dbReference>
<dbReference type="SUPFAM" id="SSF48371">
    <property type="entry name" value="ARM repeat"/>
    <property type="match status" value="2"/>
</dbReference>
<accession>A0ABR8BI66</accession>
<dbReference type="SUPFAM" id="SSF56300">
    <property type="entry name" value="Metallo-dependent phosphatases"/>
    <property type="match status" value="1"/>
</dbReference>
<keyword evidence="4" id="KW-0605">Phycobilisome</keyword>
<evidence type="ECO:0000313" key="9">
    <source>
        <dbReference type="Proteomes" id="UP000621307"/>
    </source>
</evidence>
<comment type="caution">
    <text evidence="8">The sequence shown here is derived from an EMBL/GenBank/DDBJ whole genome shotgun (WGS) entry which is preliminary data.</text>
</comment>
<dbReference type="PANTHER" id="PTHR12697:SF5">
    <property type="entry name" value="DEOXYHYPUSINE HYDROXYLASE"/>
    <property type="match status" value="1"/>
</dbReference>
<dbReference type="SMART" id="SM00567">
    <property type="entry name" value="EZ_HEAT"/>
    <property type="match status" value="25"/>
</dbReference>
<dbReference type="InterPro" id="IPR029052">
    <property type="entry name" value="Metallo-depent_PP-like"/>
</dbReference>
<evidence type="ECO:0000256" key="4">
    <source>
        <dbReference type="ARBA" id="ARBA00022738"/>
    </source>
</evidence>
<proteinExistence type="inferred from homology"/>
<evidence type="ECO:0000256" key="5">
    <source>
        <dbReference type="ARBA" id="ARBA00023239"/>
    </source>
</evidence>
<dbReference type="InterPro" id="IPR000225">
    <property type="entry name" value="Armadillo"/>
</dbReference>
<dbReference type="InterPro" id="IPR000357">
    <property type="entry name" value="HEAT"/>
</dbReference>
<keyword evidence="5" id="KW-0456">Lyase</keyword>
<evidence type="ECO:0000313" key="8">
    <source>
        <dbReference type="EMBL" id="MBD2252580.1"/>
    </source>
</evidence>